<dbReference type="PIRSF" id="PIRSF009437">
    <property type="entry name" value="NQR-1_subunit_C"/>
    <property type="match status" value="1"/>
</dbReference>
<keyword evidence="5 16" id="KW-0285">Flavoprotein</keyword>
<comment type="cofactor">
    <cofactor evidence="16 17">
        <name>FMN</name>
        <dbReference type="ChEBI" id="CHEBI:58210"/>
    </cofactor>
</comment>
<dbReference type="InterPro" id="IPR010204">
    <property type="entry name" value="NqrC"/>
</dbReference>
<keyword evidence="20" id="KW-1185">Reference proteome</keyword>
<dbReference type="NCBIfam" id="NF003749">
    <property type="entry name" value="PRK05346.1-5"/>
    <property type="match status" value="1"/>
</dbReference>
<keyword evidence="12 16" id="KW-0406">Ion transport</keyword>
<evidence type="ECO:0000256" key="17">
    <source>
        <dbReference type="PIRNR" id="PIRNR009437"/>
    </source>
</evidence>
<dbReference type="PANTHER" id="PTHR37838:SF1">
    <property type="entry name" value="NA(+)-TRANSLOCATING NADH-QUINONE REDUCTASE SUBUNIT C"/>
    <property type="match status" value="1"/>
</dbReference>
<protein>
    <recommendedName>
        <fullName evidence="16 17">Na(+)-translocating NADH-quinone reductase subunit C</fullName>
        <shortName evidence="16 17">Na(+)-NQR subunit C</shortName>
        <shortName evidence="16 17">Na(+)-translocating NQR subunit C</shortName>
        <ecNumber evidence="16 17">7.2.1.1</ecNumber>
    </recommendedName>
    <alternativeName>
        <fullName evidence="16 17">NQR complex subunit C</fullName>
    </alternativeName>
    <alternativeName>
        <fullName evidence="16 17">NQR-1 subunit C</fullName>
    </alternativeName>
</protein>
<evidence type="ECO:0000256" key="14">
    <source>
        <dbReference type="ARBA" id="ARBA00023136"/>
    </source>
</evidence>
<accession>A0ABZ0SFQ2</accession>
<dbReference type="EC" id="7.2.1.1" evidence="16 17"/>
<proteinExistence type="inferred from homology"/>
<evidence type="ECO:0000256" key="10">
    <source>
        <dbReference type="ARBA" id="ARBA00023027"/>
    </source>
</evidence>
<keyword evidence="11 16" id="KW-0915">Sodium</keyword>
<keyword evidence="7 16" id="KW-0812">Transmembrane</keyword>
<keyword evidence="10 16" id="KW-0520">NAD</keyword>
<dbReference type="InterPro" id="IPR007329">
    <property type="entry name" value="FMN-bd"/>
</dbReference>
<keyword evidence="3" id="KW-0997">Cell inner membrane</keyword>
<comment type="caution">
    <text evidence="16">Lacks conserved residue(s) required for the propagation of feature annotation.</text>
</comment>
<keyword evidence="6 16" id="KW-0288">FMN</keyword>
<keyword evidence="9 16" id="KW-1133">Transmembrane helix</keyword>
<dbReference type="Proteomes" id="UP001432180">
    <property type="component" value="Chromosome"/>
</dbReference>
<evidence type="ECO:0000313" key="19">
    <source>
        <dbReference type="EMBL" id="WPL19504.1"/>
    </source>
</evidence>
<evidence type="ECO:0000256" key="7">
    <source>
        <dbReference type="ARBA" id="ARBA00022692"/>
    </source>
</evidence>
<keyword evidence="8 16" id="KW-1278">Translocase</keyword>
<evidence type="ECO:0000256" key="15">
    <source>
        <dbReference type="ARBA" id="ARBA00023201"/>
    </source>
</evidence>
<evidence type="ECO:0000313" key="20">
    <source>
        <dbReference type="Proteomes" id="UP001432180"/>
    </source>
</evidence>
<evidence type="ECO:0000256" key="5">
    <source>
        <dbReference type="ARBA" id="ARBA00022630"/>
    </source>
</evidence>
<reference evidence="19 20" key="1">
    <citation type="journal article" date="2023" name="Microorganisms">
        <title>Thiorhodovibrio frisius and Trv. litoralis spp. nov., Two Novel Members from a Clade of Fastidious Purple Sulfur Bacteria That Exhibit Unique Red-Shifted Light-Harvesting Capabilities.</title>
        <authorList>
            <person name="Methner A."/>
            <person name="Kuzyk S.B."/>
            <person name="Petersen J."/>
            <person name="Bauer S."/>
            <person name="Brinkmann H."/>
            <person name="Sichau K."/>
            <person name="Wanner G."/>
            <person name="Wolf J."/>
            <person name="Neumann-Schaal M."/>
            <person name="Henke P."/>
            <person name="Tank M."/>
            <person name="Sproer C."/>
            <person name="Bunk B."/>
            <person name="Overmann J."/>
        </authorList>
    </citation>
    <scope>NUCLEOTIDE SEQUENCE [LARGE SCALE GENOMIC DNA]</scope>
    <source>
        <strain evidence="19 20">DSM 6702</strain>
    </source>
</reference>
<evidence type="ECO:0000256" key="13">
    <source>
        <dbReference type="ARBA" id="ARBA00023075"/>
    </source>
</evidence>
<evidence type="ECO:0000256" key="11">
    <source>
        <dbReference type="ARBA" id="ARBA00023053"/>
    </source>
</evidence>
<evidence type="ECO:0000256" key="6">
    <source>
        <dbReference type="ARBA" id="ARBA00022643"/>
    </source>
</evidence>
<dbReference type="RefSeq" id="WP_328985244.1">
    <property type="nucleotide sequence ID" value="NZ_CP121472.1"/>
</dbReference>
<organism evidence="19 20">
    <name type="scientific">Thiorhodovibrio winogradskyi</name>
    <dbReference type="NCBI Taxonomy" id="77007"/>
    <lineage>
        <taxon>Bacteria</taxon>
        <taxon>Pseudomonadati</taxon>
        <taxon>Pseudomonadota</taxon>
        <taxon>Gammaproteobacteria</taxon>
        <taxon>Chromatiales</taxon>
        <taxon>Chromatiaceae</taxon>
        <taxon>Thiorhodovibrio</taxon>
    </lineage>
</organism>
<evidence type="ECO:0000256" key="16">
    <source>
        <dbReference type="HAMAP-Rule" id="MF_00427"/>
    </source>
</evidence>
<sequence length="303" mass="32179">MPAEALLSRLRSGLRSGLGAIFARPNDDPIKTVAVALVLCLACSVVVSATAVGLRPLQERNASLALKREILRVAGIEAAGAEIERAFAAIEVRLVDLASGDYVAHPDPMSYSYRDAANDPLASLALGEEDIAGIRRRPDKMPVYLVREDSTDAAGQSDAAGQIETVILPVYGYGLWSTMHGLVALHPDGRRAKALTFYEQRETAGLGGEVANPGWQAKWEDKTLIGPEGEPVIRVAKGPVDPTAADAHKRVDGLSGATLTTNGVTYLMQFWLGEQGFGPYLEKLRADNSAANNSASVSENSEG</sequence>
<keyword evidence="14 16" id="KW-0472">Membrane</keyword>
<feature type="modified residue" description="FMN phosphoryl threonine" evidence="16">
    <location>
        <position position="258"/>
    </location>
</feature>
<comment type="similarity">
    <text evidence="16 17">Belongs to the NqrC family.</text>
</comment>
<comment type="subunit">
    <text evidence="16 17">Composed of six subunits; NqrA, NqrB, NqrC, NqrD, NqrE and NqrF.</text>
</comment>
<comment type="subcellular location">
    <subcellularLocation>
        <location evidence="16">Cell membrane</location>
        <topology evidence="16">Single-pass membrane protein</topology>
    </subcellularLocation>
</comment>
<keyword evidence="2 16" id="KW-1003">Cell membrane</keyword>
<keyword evidence="19" id="KW-0560">Oxidoreductase</keyword>
<evidence type="ECO:0000256" key="9">
    <source>
        <dbReference type="ARBA" id="ARBA00022989"/>
    </source>
</evidence>
<evidence type="ECO:0000256" key="2">
    <source>
        <dbReference type="ARBA" id="ARBA00022475"/>
    </source>
</evidence>
<comment type="catalytic activity">
    <reaction evidence="16 17">
        <text>a ubiquinone + n Na(+)(in) + NADH + H(+) = a ubiquinol + n Na(+)(out) + NAD(+)</text>
        <dbReference type="Rhea" id="RHEA:47748"/>
        <dbReference type="Rhea" id="RHEA-COMP:9565"/>
        <dbReference type="Rhea" id="RHEA-COMP:9566"/>
        <dbReference type="ChEBI" id="CHEBI:15378"/>
        <dbReference type="ChEBI" id="CHEBI:16389"/>
        <dbReference type="ChEBI" id="CHEBI:17976"/>
        <dbReference type="ChEBI" id="CHEBI:29101"/>
        <dbReference type="ChEBI" id="CHEBI:57540"/>
        <dbReference type="ChEBI" id="CHEBI:57945"/>
        <dbReference type="EC" id="7.2.1.1"/>
    </reaction>
</comment>
<dbReference type="GO" id="GO:0016491">
    <property type="term" value="F:oxidoreductase activity"/>
    <property type="evidence" value="ECO:0007669"/>
    <property type="project" value="UniProtKB-KW"/>
</dbReference>
<keyword evidence="4 16" id="KW-0597">Phosphoprotein</keyword>
<dbReference type="Pfam" id="PF04205">
    <property type="entry name" value="FMN_bind"/>
    <property type="match status" value="1"/>
</dbReference>
<evidence type="ECO:0000256" key="3">
    <source>
        <dbReference type="ARBA" id="ARBA00022519"/>
    </source>
</evidence>
<keyword evidence="15 16" id="KW-0739">Sodium transport</keyword>
<dbReference type="HAMAP" id="MF_00427">
    <property type="entry name" value="NqrC"/>
    <property type="match status" value="1"/>
</dbReference>
<name>A0ABZ0SFQ2_9GAMM</name>
<evidence type="ECO:0000256" key="1">
    <source>
        <dbReference type="ARBA" id="ARBA00022448"/>
    </source>
</evidence>
<dbReference type="SMART" id="SM00900">
    <property type="entry name" value="FMN_bind"/>
    <property type="match status" value="1"/>
</dbReference>
<dbReference type="PANTHER" id="PTHR37838">
    <property type="entry name" value="NA(+)-TRANSLOCATING NADH-QUINONE REDUCTASE SUBUNIT C"/>
    <property type="match status" value="1"/>
</dbReference>
<keyword evidence="13 16" id="KW-0830">Ubiquinone</keyword>
<evidence type="ECO:0000259" key="18">
    <source>
        <dbReference type="SMART" id="SM00900"/>
    </source>
</evidence>
<dbReference type="NCBIfam" id="TIGR01938">
    <property type="entry name" value="nqrC"/>
    <property type="match status" value="1"/>
</dbReference>
<gene>
    <name evidence="16 19" type="primary">nqrC</name>
    <name evidence="19" type="ORF">Thiowin_04635</name>
</gene>
<comment type="function">
    <text evidence="16">NQR complex catalyzes the reduction of ubiquinone-1 to ubiquinol by two successive reactions, coupled with the transport of Na(+) ions from the cytoplasm to the periplasm. NqrA to NqrE are probably involved in the second step, the conversion of ubisemiquinone to ubiquinol.</text>
</comment>
<evidence type="ECO:0000256" key="12">
    <source>
        <dbReference type="ARBA" id="ARBA00023065"/>
    </source>
</evidence>
<evidence type="ECO:0000256" key="4">
    <source>
        <dbReference type="ARBA" id="ARBA00022553"/>
    </source>
</evidence>
<dbReference type="EMBL" id="CP121472">
    <property type="protein sequence ID" value="WPL19504.1"/>
    <property type="molecule type" value="Genomic_DNA"/>
</dbReference>
<feature type="domain" description="FMN-binding" evidence="18">
    <location>
        <begin position="174"/>
        <end position="275"/>
    </location>
</feature>
<keyword evidence="1 16" id="KW-0813">Transport</keyword>
<evidence type="ECO:0000256" key="8">
    <source>
        <dbReference type="ARBA" id="ARBA00022967"/>
    </source>
</evidence>